<keyword evidence="15" id="KW-0511">Multifunctional enzyme</keyword>
<evidence type="ECO:0000256" key="4">
    <source>
        <dbReference type="ARBA" id="ARBA00022722"/>
    </source>
</evidence>
<keyword evidence="1" id="KW-0645">Protease</keyword>
<dbReference type="InterPro" id="IPR043128">
    <property type="entry name" value="Rev_trsase/Diguanyl_cyclase"/>
</dbReference>
<dbReference type="InterPro" id="IPR012337">
    <property type="entry name" value="RNaseH-like_sf"/>
</dbReference>
<feature type="region of interest" description="Disordered" evidence="17">
    <location>
        <begin position="391"/>
        <end position="468"/>
    </location>
</feature>
<dbReference type="InterPro" id="IPR001878">
    <property type="entry name" value="Znf_CCHC"/>
</dbReference>
<dbReference type="InterPro" id="IPR016197">
    <property type="entry name" value="Chromo-like_dom_sf"/>
</dbReference>
<evidence type="ECO:0000256" key="6">
    <source>
        <dbReference type="ARBA" id="ARBA00022750"/>
    </source>
</evidence>
<evidence type="ECO:0000256" key="9">
    <source>
        <dbReference type="ARBA" id="ARBA00022842"/>
    </source>
</evidence>
<keyword evidence="14" id="KW-0233">DNA recombination</keyword>
<dbReference type="SUPFAM" id="SSF56672">
    <property type="entry name" value="DNA/RNA polymerases"/>
    <property type="match status" value="1"/>
</dbReference>
<dbReference type="SUPFAM" id="SSF50630">
    <property type="entry name" value="Acid proteases"/>
    <property type="match status" value="1"/>
</dbReference>
<dbReference type="GO" id="GO:0004519">
    <property type="term" value="F:endonuclease activity"/>
    <property type="evidence" value="ECO:0007669"/>
    <property type="project" value="UniProtKB-KW"/>
</dbReference>
<dbReference type="GO" id="GO:0006508">
    <property type="term" value="P:proteolysis"/>
    <property type="evidence" value="ECO:0007669"/>
    <property type="project" value="UniProtKB-KW"/>
</dbReference>
<dbReference type="InterPro" id="IPR050951">
    <property type="entry name" value="Retrovirus_Pol_polyprotein"/>
</dbReference>
<dbReference type="InterPro" id="IPR056924">
    <property type="entry name" value="SH3_Tf2-1"/>
</dbReference>
<evidence type="ECO:0000256" key="1">
    <source>
        <dbReference type="ARBA" id="ARBA00022670"/>
    </source>
</evidence>
<evidence type="ECO:0000256" key="12">
    <source>
        <dbReference type="ARBA" id="ARBA00022932"/>
    </source>
</evidence>
<keyword evidence="3" id="KW-0548">Nucleotidyltransferase</keyword>
<evidence type="ECO:0000256" key="11">
    <source>
        <dbReference type="ARBA" id="ARBA00022918"/>
    </source>
</evidence>
<protein>
    <submittedName>
        <fullName evidence="20">OSJNBa0009K15.13 protein</fullName>
    </submittedName>
</protein>
<dbReference type="Gene3D" id="2.40.70.10">
    <property type="entry name" value="Acid Proteases"/>
    <property type="match status" value="1"/>
</dbReference>
<accession>Q7XLJ7</accession>
<keyword evidence="10" id="KW-0229">DNA integration</keyword>
<dbReference type="PANTHER" id="PTHR37984">
    <property type="entry name" value="PROTEIN CBG26694"/>
    <property type="match status" value="1"/>
</dbReference>
<dbReference type="CDD" id="cd00303">
    <property type="entry name" value="retropepsin_like"/>
    <property type="match status" value="1"/>
</dbReference>
<evidence type="ECO:0000256" key="3">
    <source>
        <dbReference type="ARBA" id="ARBA00022695"/>
    </source>
</evidence>
<dbReference type="InterPro" id="IPR000477">
    <property type="entry name" value="RT_dom"/>
</dbReference>
<dbReference type="GO" id="GO:0003677">
    <property type="term" value="F:DNA binding"/>
    <property type="evidence" value="ECO:0007669"/>
    <property type="project" value="UniProtKB-KW"/>
</dbReference>
<keyword evidence="16" id="KW-0862">Zinc</keyword>
<dbReference type="Pfam" id="PF03732">
    <property type="entry name" value="Retrotrans_gag"/>
    <property type="match status" value="1"/>
</dbReference>
<dbReference type="InterPro" id="IPR041588">
    <property type="entry name" value="Integrase_H2C2"/>
</dbReference>
<dbReference type="SUPFAM" id="SSF53098">
    <property type="entry name" value="Ribonuclease H-like"/>
    <property type="match status" value="1"/>
</dbReference>
<dbReference type="Pfam" id="PF24626">
    <property type="entry name" value="SH3_Tf2-1"/>
    <property type="match status" value="1"/>
</dbReference>
<feature type="domain" description="Integrase catalytic" evidence="19">
    <location>
        <begin position="1111"/>
        <end position="1274"/>
    </location>
</feature>
<dbReference type="Pfam" id="PF17921">
    <property type="entry name" value="Integrase_H2C2"/>
    <property type="match status" value="1"/>
</dbReference>
<gene>
    <name evidence="20" type="ORF">OSJNBa0009K15.13</name>
</gene>
<evidence type="ECO:0000256" key="7">
    <source>
        <dbReference type="ARBA" id="ARBA00022759"/>
    </source>
</evidence>
<keyword evidence="16" id="KW-0863">Zinc-finger</keyword>
<keyword evidence="4" id="KW-0540">Nuclease</keyword>
<dbReference type="PROSITE" id="PS50994">
    <property type="entry name" value="INTEGRASE"/>
    <property type="match status" value="1"/>
</dbReference>
<evidence type="ECO:0000256" key="2">
    <source>
        <dbReference type="ARBA" id="ARBA00022679"/>
    </source>
</evidence>
<dbReference type="Gene3D" id="3.10.10.10">
    <property type="entry name" value="HIV Type 1 Reverse Transcriptase, subunit A, domain 1"/>
    <property type="match status" value="1"/>
</dbReference>
<evidence type="ECO:0000256" key="17">
    <source>
        <dbReference type="SAM" id="MobiDB-lite"/>
    </source>
</evidence>
<dbReference type="FunFam" id="3.30.420.10:FF:000032">
    <property type="entry name" value="Retrovirus-related Pol polyprotein from transposon 297-like Protein"/>
    <property type="match status" value="1"/>
</dbReference>
<dbReference type="Gene3D" id="4.10.60.10">
    <property type="entry name" value="Zinc finger, CCHC-type"/>
    <property type="match status" value="1"/>
</dbReference>
<reference evidence="20" key="1">
    <citation type="journal article" date="2002" name="Nature">
        <title>Sequence and analysis of rice chromosome 4.</title>
        <authorList>
            <person name="Feng Q."/>
            <person name="Zhang Y."/>
            <person name="Hao P."/>
            <person name="Wang S."/>
            <person name="Fu G."/>
            <person name="Huang Y."/>
            <person name="Li Y."/>
            <person name="Zhu J."/>
            <person name="Liu Y."/>
            <person name="Hu X."/>
            <person name="Jia P."/>
            <person name="Zhang Y."/>
            <person name="Zhao Q."/>
            <person name="Ying K."/>
            <person name="Yu S."/>
            <person name="Tang Y."/>
            <person name="Weng Q."/>
            <person name="Zhang L."/>
            <person name="Lu Y."/>
            <person name="Mu J."/>
            <person name="Lu Y."/>
            <person name="Zhang L.S."/>
            <person name="Yu Z."/>
            <person name="Fan D."/>
            <person name="Liu X."/>
            <person name="Lu T."/>
            <person name="Li C."/>
            <person name="Wu Y."/>
            <person name="Sun T."/>
            <person name="Lei H."/>
            <person name="Li T."/>
            <person name="Hu H."/>
            <person name="Guan J."/>
            <person name="Wu M."/>
            <person name="Zhang R."/>
            <person name="Zhou B."/>
            <person name="Chen Z."/>
            <person name="Chen L."/>
            <person name="Jin Z."/>
            <person name="Wang R."/>
            <person name="Yin H."/>
            <person name="Cai Z."/>
            <person name="Ren S."/>
            <person name="Lv G."/>
            <person name="Gu W."/>
            <person name="Zhu G."/>
            <person name="Tu Y."/>
            <person name="Jia J."/>
            <person name="Zhang Y."/>
            <person name="Chen J."/>
            <person name="Kang H."/>
            <person name="Chen X."/>
            <person name="Shao C."/>
            <person name="Sun Y."/>
            <person name="Hu Q."/>
            <person name="Zhang X."/>
            <person name="Zhang W."/>
            <person name="Wang L."/>
            <person name="Ding C."/>
            <person name="Sheng H."/>
            <person name="Gu J."/>
            <person name="Chen S."/>
            <person name="Ni L."/>
            <person name="Zhu F."/>
            <person name="Chen W."/>
            <person name="Lan L."/>
            <person name="Lai Y."/>
            <person name="Cheng Z."/>
            <person name="Gu M."/>
            <person name="Jiang J."/>
            <person name="Li J."/>
            <person name="Hong G."/>
            <person name="Xue Y."/>
            <person name="Han B."/>
        </authorList>
    </citation>
    <scope>NUCLEOTIDE SEQUENCE</scope>
</reference>
<dbReference type="GO" id="GO:0006310">
    <property type="term" value="P:DNA recombination"/>
    <property type="evidence" value="ECO:0007669"/>
    <property type="project" value="UniProtKB-KW"/>
</dbReference>
<evidence type="ECO:0000256" key="16">
    <source>
        <dbReference type="PROSITE-ProRule" id="PRU00047"/>
    </source>
</evidence>
<dbReference type="Pfam" id="PF08284">
    <property type="entry name" value="RVP_2"/>
    <property type="match status" value="1"/>
</dbReference>
<name>Q7XLJ7_ORYSJ</name>
<proteinExistence type="predicted"/>
<evidence type="ECO:0000313" key="20">
    <source>
        <dbReference type="EMBL" id="CAE05093.3"/>
    </source>
</evidence>
<evidence type="ECO:0000256" key="13">
    <source>
        <dbReference type="ARBA" id="ARBA00023125"/>
    </source>
</evidence>
<dbReference type="InterPro" id="IPR043502">
    <property type="entry name" value="DNA/RNA_pol_sf"/>
</dbReference>
<feature type="domain" description="CCHC-type" evidence="18">
    <location>
        <begin position="474"/>
        <end position="489"/>
    </location>
</feature>
<dbReference type="FunFam" id="3.30.70.270:FF:000020">
    <property type="entry name" value="Transposon Tf2-6 polyprotein-like Protein"/>
    <property type="match status" value="1"/>
</dbReference>
<keyword evidence="5" id="KW-0479">Metal-binding</keyword>
<dbReference type="Gene3D" id="3.30.420.10">
    <property type="entry name" value="Ribonuclease H-like superfamily/Ribonuclease H"/>
    <property type="match status" value="1"/>
</dbReference>
<dbReference type="SMART" id="SM00343">
    <property type="entry name" value="ZnF_C2HC"/>
    <property type="match status" value="1"/>
</dbReference>
<dbReference type="InterPro" id="IPR021109">
    <property type="entry name" value="Peptidase_aspartic_dom_sf"/>
</dbReference>
<evidence type="ECO:0000256" key="15">
    <source>
        <dbReference type="ARBA" id="ARBA00023268"/>
    </source>
</evidence>
<evidence type="ECO:0000259" key="18">
    <source>
        <dbReference type="PROSITE" id="PS50158"/>
    </source>
</evidence>
<keyword evidence="8" id="KW-0378">Hydrolase</keyword>
<evidence type="ECO:0000259" key="19">
    <source>
        <dbReference type="PROSITE" id="PS50994"/>
    </source>
</evidence>
<keyword evidence="7" id="KW-0255">Endonuclease</keyword>
<keyword evidence="6" id="KW-0064">Aspartyl protease</keyword>
<evidence type="ECO:0000256" key="10">
    <source>
        <dbReference type="ARBA" id="ARBA00022908"/>
    </source>
</evidence>
<dbReference type="GO" id="GO:0008270">
    <property type="term" value="F:zinc ion binding"/>
    <property type="evidence" value="ECO:0007669"/>
    <property type="project" value="UniProtKB-KW"/>
</dbReference>
<dbReference type="Pfam" id="PF00098">
    <property type="entry name" value="zf-CCHC"/>
    <property type="match status" value="1"/>
</dbReference>
<feature type="compositionally biased region" description="Low complexity" evidence="17">
    <location>
        <begin position="418"/>
        <end position="450"/>
    </location>
</feature>
<sequence>MPRYKPEYLFGVEGFVQELRTMSFAIGFGTAPFYAQIPHDRHEEKCGVKVTLNSNSEDIPSVMFEAGGRNYIHTCQEVARIAIGELRDRYSDQLADTEYRYHPRQPQGSDRGSYLKTEGIENDATTRHLVEMLWAMDESRVETVLAAQDREDRNRGKICKLEDKVDRLEKELAALKGEAPPQKARVRLTARKRALFVHRYQLAPKMVLTRSNGNGLNNNNNNNNNNGENPTLAQVLAQQAHLMNMMMQQLQNQQNQGNNHAPPQNKLAEFLRVRPPTFSSTTNPVEAGLLLNLSLGLTAAFRKTHIPSGVVSLKKKEFRSLTQGSRSVTEYLHEFNRLARYAPEDVRTDEERQEKFLEGLNDELSYPLMTGDYPDFQKLVDKAIRQEDKYNRMEQKKRRIAHFKTQQGNNQRPRLTLGPQSMPQGGSSSVVRPQRQFFNNNAGNNIRNQAPRPVAASTQQQPAKKEQGSNPVVCFNCGDPGHYADKCPKPRRVKVVPAQSNSTAPASKARVNHVAAAEAQDAPDVILGTFLVNLVPATVLFDSGATHSFLSMSFAGNHGMEVEDIRRPLLVSTPSNQALSLQRSPSVRIEIQGVPFLANLILLESKDLDVILGMDWLARYKDDLPGMPPKRDIEFRIDLVPGTTPIHKRPYRMAANELAEVKRQVDNLLQKGYIRPSSSPWGAPVIFVEKKDHTQRMCVDYRALNDVTIKNKYPLPRIDDLFDQLKGATVFSKIDLRSGYHQLRIKEEDIPKTAFTTRYGLFECTVMSFGLTNAPAFFMNLMNKVFMEYLDKFVVVFIDDILIYSRTREEHEEHLRLALEKLREHQLYAKFISEIRSFLGLAGYYRRFIENFSKIAKPMTRLLQKDVKYKWSEECEQSFQELKNRLISAPILILPDPKKGFQVYCDASKLGLGCVLMQDGKVVAYASHQLRPHEKNYPTHDLELAAVVHALKIWRHYLFGTRTELPLELCKEFERLNLGIVSRGFVAALEAKPTLIDQVREAQINDSDIQEIKKNMRRGKAIGFLEDEQGTVWLGERICVPDNKDLKDAILKEAHDTLYSIHPGSTKMYQDLKERFWWASMKREIAEYVAVCDVCQRVKAEHQKPAGLLQPLKIPEWKWEEIGMDFITGLPRMSSGHDSIWVIVDRLTKVAHFIPVKTTYSGSRLAELYMARIVCLHGVPKKIVSDRGSQFTSNFWKKLQEEMGSKLNFSTAYHPQADGQTERVNQILEDMLRACALDFGGSWDKNLPYAELSYNNSYQASLQMAPYEALYGRKCRTPLLWDQKGERQVFGTDILREAEEKVKIIQERLRVAQSRHKSYADNRRRDLSFEEGDYVYLRVTPLRGVHRVHTKGKLAPRFVGPYKIVSRRGEVAYQLELPQSLAGVHNVFHVSQLKKCLRVPTEEANLEQIEVQEDLTYVEKPIRILEIDERRTRNRVIRFCKVQWSNHSEEESTWEREDELKSAHPHLFASSSESRGRDSV</sequence>
<dbReference type="Gene3D" id="1.10.340.70">
    <property type="match status" value="1"/>
</dbReference>
<organism evidence="20">
    <name type="scientific">Oryza sativa subsp. japonica</name>
    <name type="common">Rice</name>
    <dbReference type="NCBI Taxonomy" id="39947"/>
    <lineage>
        <taxon>Eukaryota</taxon>
        <taxon>Viridiplantae</taxon>
        <taxon>Streptophyta</taxon>
        <taxon>Embryophyta</taxon>
        <taxon>Tracheophyta</taxon>
        <taxon>Spermatophyta</taxon>
        <taxon>Magnoliopsida</taxon>
        <taxon>Liliopsida</taxon>
        <taxon>Poales</taxon>
        <taxon>Poaceae</taxon>
        <taxon>BOP clade</taxon>
        <taxon>Oryzoideae</taxon>
        <taxon>Oryzeae</taxon>
        <taxon>Oryzinae</taxon>
        <taxon>Oryza</taxon>
        <taxon>Oryza sativa</taxon>
    </lineage>
</organism>
<dbReference type="InterPro" id="IPR001584">
    <property type="entry name" value="Integrase_cat-core"/>
</dbReference>
<evidence type="ECO:0000256" key="5">
    <source>
        <dbReference type="ARBA" id="ARBA00022723"/>
    </source>
</evidence>
<dbReference type="EMBL" id="AL731585">
    <property type="protein sequence ID" value="CAE05093.3"/>
    <property type="molecule type" value="Genomic_DNA"/>
</dbReference>
<dbReference type="InterPro" id="IPR005162">
    <property type="entry name" value="Retrotrans_gag_dom"/>
</dbReference>
<dbReference type="GO" id="GO:0015074">
    <property type="term" value="P:DNA integration"/>
    <property type="evidence" value="ECO:0007669"/>
    <property type="project" value="UniProtKB-KW"/>
</dbReference>
<dbReference type="InterPro" id="IPR041577">
    <property type="entry name" value="RT_RNaseH_2"/>
</dbReference>
<evidence type="ECO:0000256" key="8">
    <source>
        <dbReference type="ARBA" id="ARBA00022801"/>
    </source>
</evidence>
<evidence type="ECO:0000256" key="14">
    <source>
        <dbReference type="ARBA" id="ARBA00023172"/>
    </source>
</evidence>
<dbReference type="Pfam" id="PF17919">
    <property type="entry name" value="RT_RNaseH_2"/>
    <property type="match status" value="1"/>
</dbReference>
<dbReference type="Gene3D" id="3.30.70.270">
    <property type="match status" value="2"/>
</dbReference>
<dbReference type="PANTHER" id="PTHR37984:SF5">
    <property type="entry name" value="PROTEIN NYNRIN-LIKE"/>
    <property type="match status" value="1"/>
</dbReference>
<keyword evidence="9" id="KW-0460">Magnesium</keyword>
<dbReference type="GO" id="GO:0004190">
    <property type="term" value="F:aspartic-type endopeptidase activity"/>
    <property type="evidence" value="ECO:0007669"/>
    <property type="project" value="UniProtKB-KW"/>
</dbReference>
<dbReference type="SUPFAM" id="SSF57756">
    <property type="entry name" value="Retrovirus zinc finger-like domains"/>
    <property type="match status" value="1"/>
</dbReference>
<dbReference type="GO" id="GO:0003887">
    <property type="term" value="F:DNA-directed DNA polymerase activity"/>
    <property type="evidence" value="ECO:0007669"/>
    <property type="project" value="UniProtKB-KW"/>
</dbReference>
<dbReference type="SUPFAM" id="SSF54160">
    <property type="entry name" value="Chromo domain-like"/>
    <property type="match status" value="1"/>
</dbReference>
<keyword evidence="13" id="KW-0238">DNA-binding</keyword>
<dbReference type="GO" id="GO:0003964">
    <property type="term" value="F:RNA-directed DNA polymerase activity"/>
    <property type="evidence" value="ECO:0007669"/>
    <property type="project" value="UniProtKB-KW"/>
</dbReference>
<keyword evidence="2" id="KW-0808">Transferase</keyword>
<feature type="compositionally biased region" description="Polar residues" evidence="17">
    <location>
        <begin position="404"/>
        <end position="413"/>
    </location>
</feature>
<dbReference type="InterPro" id="IPR036875">
    <property type="entry name" value="Znf_CCHC_sf"/>
</dbReference>
<dbReference type="CDD" id="cd01647">
    <property type="entry name" value="RT_LTR"/>
    <property type="match status" value="1"/>
</dbReference>
<dbReference type="Pfam" id="PF00078">
    <property type="entry name" value="RVT_1"/>
    <property type="match status" value="1"/>
</dbReference>
<dbReference type="PROSITE" id="PS50158">
    <property type="entry name" value="ZF_CCHC"/>
    <property type="match status" value="1"/>
</dbReference>
<keyword evidence="12" id="KW-0239">DNA-directed DNA polymerase</keyword>
<keyword evidence="11" id="KW-0695">RNA-directed DNA polymerase</keyword>
<dbReference type="CDD" id="cd00024">
    <property type="entry name" value="CD_CSD"/>
    <property type="match status" value="1"/>
</dbReference>
<dbReference type="InterPro" id="IPR036397">
    <property type="entry name" value="RNaseH_sf"/>
</dbReference>